<evidence type="ECO:0000313" key="2">
    <source>
        <dbReference type="Proteomes" id="UP000552709"/>
    </source>
</evidence>
<name>A0A7W8JX59_9DEIO</name>
<organism evidence="1 2">
    <name type="scientific">Deinococcus humi</name>
    <dbReference type="NCBI Taxonomy" id="662880"/>
    <lineage>
        <taxon>Bacteria</taxon>
        <taxon>Thermotogati</taxon>
        <taxon>Deinococcota</taxon>
        <taxon>Deinococci</taxon>
        <taxon>Deinococcales</taxon>
        <taxon>Deinococcaceae</taxon>
        <taxon>Deinococcus</taxon>
    </lineage>
</organism>
<dbReference type="Proteomes" id="UP000552709">
    <property type="component" value="Unassembled WGS sequence"/>
</dbReference>
<reference evidence="1 2" key="1">
    <citation type="submission" date="2020-08" db="EMBL/GenBank/DDBJ databases">
        <title>Genomic Encyclopedia of Type Strains, Phase IV (KMG-IV): sequencing the most valuable type-strain genomes for metagenomic binning, comparative biology and taxonomic classification.</title>
        <authorList>
            <person name="Goeker M."/>
        </authorList>
    </citation>
    <scope>NUCLEOTIDE SEQUENCE [LARGE SCALE GENOMIC DNA]</scope>
    <source>
        <strain evidence="1 2">DSM 27939</strain>
    </source>
</reference>
<dbReference type="EMBL" id="JACHFL010000013">
    <property type="protein sequence ID" value="MBB5364850.1"/>
    <property type="molecule type" value="Genomic_DNA"/>
</dbReference>
<dbReference type="AlphaFoldDB" id="A0A7W8JX59"/>
<proteinExistence type="predicted"/>
<accession>A0A7W8JX59</accession>
<sequence>MSLSLPTGVALTVLLDVAHAGALTAAAVTCRHGPCPNWDALITDGLLTSLATVRGAVLVLSPTGHALLQAHGLGPHDRVSGVERAVDRSYQQDALALLQGQGYRVTYPHRQGGPLGHARVVRYTVEVPPAQLAQLEHDWPSQPPPFPGQPFHEALGRPSVYATCSRGGRGRKAVQDLAERVHHRHIDDVWRSPLIVFVPDMTPDLRNYLRRHAAQRNAKLDRQFGPGQLHGGRPRYADLDVRVLPL</sequence>
<evidence type="ECO:0000313" key="1">
    <source>
        <dbReference type="EMBL" id="MBB5364850.1"/>
    </source>
</evidence>
<protein>
    <submittedName>
        <fullName evidence="1">Uncharacterized protein</fullName>
    </submittedName>
</protein>
<gene>
    <name evidence="1" type="ORF">HNQ08_003963</name>
</gene>
<comment type="caution">
    <text evidence="1">The sequence shown here is derived from an EMBL/GenBank/DDBJ whole genome shotgun (WGS) entry which is preliminary data.</text>
</comment>
<keyword evidence="2" id="KW-1185">Reference proteome</keyword>
<dbReference type="RefSeq" id="WP_184135816.1">
    <property type="nucleotide sequence ID" value="NZ_JACHFL010000013.1"/>
</dbReference>